<dbReference type="AlphaFoldDB" id="A0A2M8QAK3"/>
<protein>
    <recommendedName>
        <fullName evidence="3">RNA polymerase sigma-70 region 2 domain-containing protein</fullName>
    </recommendedName>
</protein>
<evidence type="ECO:0000313" key="1">
    <source>
        <dbReference type="EMBL" id="PJF46831.1"/>
    </source>
</evidence>
<comment type="caution">
    <text evidence="1">The sequence shown here is derived from an EMBL/GenBank/DDBJ whole genome shotgun (WGS) entry which is preliminary data.</text>
</comment>
<reference evidence="1 2" key="1">
    <citation type="submission" date="2017-11" db="EMBL/GenBank/DDBJ databases">
        <title>Evolution of Phototrophy in the Chloroflexi Phylum Driven by Horizontal Gene Transfer.</title>
        <authorList>
            <person name="Ward L.M."/>
            <person name="Hemp J."/>
            <person name="Shih P.M."/>
            <person name="Mcglynn S.E."/>
            <person name="Fischer W."/>
        </authorList>
    </citation>
    <scope>NUCLEOTIDE SEQUENCE [LARGE SCALE GENOMIC DNA]</scope>
    <source>
        <strain evidence="1">JP3_7</strain>
    </source>
</reference>
<proteinExistence type="predicted"/>
<dbReference type="EMBL" id="PGTN01000090">
    <property type="protein sequence ID" value="PJF46831.1"/>
    <property type="molecule type" value="Genomic_DNA"/>
</dbReference>
<evidence type="ECO:0008006" key="3">
    <source>
        <dbReference type="Google" id="ProtNLM"/>
    </source>
</evidence>
<organism evidence="1 2">
    <name type="scientific">Candidatus Thermofonsia Clade 3 bacterium</name>
    <dbReference type="NCBI Taxonomy" id="2364212"/>
    <lineage>
        <taxon>Bacteria</taxon>
        <taxon>Bacillati</taxon>
        <taxon>Chloroflexota</taxon>
        <taxon>Candidatus Thermofontia</taxon>
        <taxon>Candidatus Thermofonsia Clade 3</taxon>
    </lineage>
</organism>
<sequence length="284" mass="33117">MPNARAYGVADAVAYGRSGARLEKGRAVNNTHEANAIQRLAEMCGAQAGEFRGDDHLRDERPCLELLRLALVERNQEAWAAIYKIYYPQVLRWVHAHPHFRITGEDADYFANQAFSRLWQYGERHACAGRFGAVADYMQYLKRCTWSAIEDELRRGRKDALWHLAEMGDSTDDDESERMMDERVLEMHDHIAVEAIVENTAILNHLWELLDQIIEGERERIVAKEMWEDGLEPRQIRARHPDCFVDENEVSQIRRNIVRRLNRKLVNDARAGLLRQELEHLFRV</sequence>
<evidence type="ECO:0000313" key="2">
    <source>
        <dbReference type="Proteomes" id="UP000230790"/>
    </source>
</evidence>
<accession>A0A2M8QAK3</accession>
<gene>
    <name evidence="1" type="ORF">CUN48_11790</name>
</gene>
<name>A0A2M8QAK3_9CHLR</name>
<dbReference type="Gene3D" id="1.10.1740.10">
    <property type="match status" value="1"/>
</dbReference>
<dbReference type="Proteomes" id="UP000230790">
    <property type="component" value="Unassembled WGS sequence"/>
</dbReference>